<feature type="compositionally biased region" description="Low complexity" evidence="1">
    <location>
        <begin position="30"/>
        <end position="49"/>
    </location>
</feature>
<sequence length="82" mass="8123">MKRLKRAERRERRDSASEGRKEEDDDLGGALLSPARSALSSARAFASESGPVGPLAAGASAPVFAASPGGELLEAGGGGGGA</sequence>
<evidence type="ECO:0000256" key="1">
    <source>
        <dbReference type="SAM" id="MobiDB-lite"/>
    </source>
</evidence>
<accession>A0A167YQK2</accession>
<evidence type="ECO:0000313" key="3">
    <source>
        <dbReference type="Proteomes" id="UP000076874"/>
    </source>
</evidence>
<feature type="region of interest" description="Disordered" evidence="1">
    <location>
        <begin position="1"/>
        <end position="62"/>
    </location>
</feature>
<dbReference type="AlphaFoldDB" id="A0A167YQK2"/>
<comment type="caution">
    <text evidence="2">The sequence shown here is derived from an EMBL/GenBank/DDBJ whole genome shotgun (WGS) entry which is preliminary data.</text>
</comment>
<reference evidence="2 3" key="1">
    <citation type="journal article" date="2016" name="Genome Biol. Evol.">
        <title>Divergent and convergent evolution of fungal pathogenicity.</title>
        <authorList>
            <person name="Shang Y."/>
            <person name="Xiao G."/>
            <person name="Zheng P."/>
            <person name="Cen K."/>
            <person name="Zhan S."/>
            <person name="Wang C."/>
        </authorList>
    </citation>
    <scope>NUCLEOTIDE SEQUENCE [LARGE SCALE GENOMIC DNA]</scope>
    <source>
        <strain evidence="2 3">RCEF 264</strain>
    </source>
</reference>
<dbReference type="Proteomes" id="UP000076874">
    <property type="component" value="Unassembled WGS sequence"/>
</dbReference>
<dbReference type="EMBL" id="AZHD01000002">
    <property type="protein sequence ID" value="OAA66577.1"/>
    <property type="molecule type" value="Genomic_DNA"/>
</dbReference>
<feature type="compositionally biased region" description="Basic and acidic residues" evidence="1">
    <location>
        <begin position="8"/>
        <end position="22"/>
    </location>
</feature>
<name>A0A167YQK2_9HYPO</name>
<protein>
    <submittedName>
        <fullName evidence="2">Uncharacterized protein</fullName>
    </submittedName>
</protein>
<proteinExistence type="predicted"/>
<organism evidence="2 3">
    <name type="scientific">Niveomyces insectorum RCEF 264</name>
    <dbReference type="NCBI Taxonomy" id="1081102"/>
    <lineage>
        <taxon>Eukaryota</taxon>
        <taxon>Fungi</taxon>
        <taxon>Dikarya</taxon>
        <taxon>Ascomycota</taxon>
        <taxon>Pezizomycotina</taxon>
        <taxon>Sordariomycetes</taxon>
        <taxon>Hypocreomycetidae</taxon>
        <taxon>Hypocreales</taxon>
        <taxon>Cordycipitaceae</taxon>
        <taxon>Niveomyces</taxon>
    </lineage>
</organism>
<keyword evidence="3" id="KW-1185">Reference proteome</keyword>
<gene>
    <name evidence="2" type="ORF">SPI_01153</name>
</gene>
<evidence type="ECO:0000313" key="2">
    <source>
        <dbReference type="EMBL" id="OAA66577.1"/>
    </source>
</evidence>